<feature type="transmembrane region" description="Helical" evidence="10">
    <location>
        <begin position="98"/>
        <end position="122"/>
    </location>
</feature>
<dbReference type="eggNOG" id="COG0239">
    <property type="taxonomic scope" value="Bacteria"/>
</dbReference>
<dbReference type="Proteomes" id="UP000001551">
    <property type="component" value="Chromosome"/>
</dbReference>
<dbReference type="AlphaFoldDB" id="E6U3C1"/>
<keyword evidence="10" id="KW-0479">Metal-binding</keyword>
<name>E6U3C1_ETHHY</name>
<dbReference type="Pfam" id="PF02537">
    <property type="entry name" value="CRCB"/>
    <property type="match status" value="1"/>
</dbReference>
<comment type="similarity">
    <text evidence="7 10">Belongs to the fluoride channel Fluc/FEX (TC 1.A.43) family.</text>
</comment>
<sequence>MEIQRLLFVGVGSFLGGALRYAISTWTARTLGVFPVGTLIVNVAGGLLIGFIMQASMTFWPISTETRLFLTTGVMGGLTTFSTFSYESVQFFVEGKFGWMAVNVCLNLFLALFFCWLGGTIAKAVS</sequence>
<evidence type="ECO:0000256" key="1">
    <source>
        <dbReference type="ARBA" id="ARBA00004651"/>
    </source>
</evidence>
<evidence type="ECO:0000313" key="12">
    <source>
        <dbReference type="Proteomes" id="UP000001551"/>
    </source>
</evidence>
<dbReference type="InterPro" id="IPR003691">
    <property type="entry name" value="FluC"/>
</dbReference>
<comment type="subcellular location">
    <subcellularLocation>
        <location evidence="1 10">Cell membrane</location>
        <topology evidence="1 10">Multi-pass membrane protein</topology>
    </subcellularLocation>
</comment>
<dbReference type="NCBIfam" id="TIGR00494">
    <property type="entry name" value="crcB"/>
    <property type="match status" value="1"/>
</dbReference>
<dbReference type="PANTHER" id="PTHR28259:SF1">
    <property type="entry name" value="FLUORIDE EXPORT PROTEIN 1-RELATED"/>
    <property type="match status" value="1"/>
</dbReference>
<keyword evidence="10" id="KW-0406">Ion transport</keyword>
<keyword evidence="4 10" id="KW-1133">Transmembrane helix</keyword>
<keyword evidence="10" id="KW-0813">Transport</keyword>
<evidence type="ECO:0000256" key="8">
    <source>
        <dbReference type="ARBA" id="ARBA00035585"/>
    </source>
</evidence>
<evidence type="ECO:0000256" key="5">
    <source>
        <dbReference type="ARBA" id="ARBA00023136"/>
    </source>
</evidence>
<evidence type="ECO:0000256" key="3">
    <source>
        <dbReference type="ARBA" id="ARBA00022692"/>
    </source>
</evidence>
<keyword evidence="5 10" id="KW-0472">Membrane</keyword>
<dbReference type="RefSeq" id="WP_013484783.1">
    <property type="nucleotide sequence ID" value="NC_014828.1"/>
</dbReference>
<dbReference type="HOGENOM" id="CLU_114342_3_0_9"/>
<dbReference type="KEGG" id="eha:Ethha_0844"/>
<organism evidence="11 12">
    <name type="scientific">Ethanoligenens harbinense (strain DSM 18485 / JCM 12961 / CGMCC 1.5033 / YUAN-3)</name>
    <dbReference type="NCBI Taxonomy" id="663278"/>
    <lineage>
        <taxon>Bacteria</taxon>
        <taxon>Bacillati</taxon>
        <taxon>Bacillota</taxon>
        <taxon>Clostridia</taxon>
        <taxon>Eubacteriales</taxon>
        <taxon>Oscillospiraceae</taxon>
        <taxon>Ethanoligenens</taxon>
    </lineage>
</organism>
<evidence type="ECO:0000256" key="10">
    <source>
        <dbReference type="HAMAP-Rule" id="MF_00454"/>
    </source>
</evidence>
<dbReference type="GO" id="GO:0062054">
    <property type="term" value="F:fluoride channel activity"/>
    <property type="evidence" value="ECO:0007669"/>
    <property type="project" value="UniProtKB-UniRule"/>
</dbReference>
<evidence type="ECO:0000256" key="7">
    <source>
        <dbReference type="ARBA" id="ARBA00035120"/>
    </source>
</evidence>
<dbReference type="HAMAP" id="MF_00454">
    <property type="entry name" value="FluC"/>
    <property type="match status" value="1"/>
</dbReference>
<feature type="binding site" evidence="10">
    <location>
        <position position="76"/>
    </location>
    <ligand>
        <name>Na(+)</name>
        <dbReference type="ChEBI" id="CHEBI:29101"/>
        <note>structural</note>
    </ligand>
</feature>
<reference evidence="11 12" key="1">
    <citation type="submission" date="2010-12" db="EMBL/GenBank/DDBJ databases">
        <title>Complete sequence of Ethanoligenens harbinense YUAN-3.</title>
        <authorList>
            <person name="Lucas S."/>
            <person name="Copeland A."/>
            <person name="Lapidus A."/>
            <person name="Cheng J.-F."/>
            <person name="Bruce D."/>
            <person name="Goodwin L."/>
            <person name="Pitluck S."/>
            <person name="Chertkov O."/>
            <person name="Misra M."/>
            <person name="Detter J.C."/>
            <person name="Han C."/>
            <person name="Tapia R."/>
            <person name="Land M."/>
            <person name="Hauser L."/>
            <person name="Jeffries C."/>
            <person name="Kyrpides N."/>
            <person name="Ivanova N."/>
            <person name="Mikhailova N."/>
            <person name="Wang A."/>
            <person name="Mouttaki H."/>
            <person name="He Z."/>
            <person name="Zhou J."/>
            <person name="Hemme C.L."/>
            <person name="Woyke T."/>
        </authorList>
    </citation>
    <scope>NUCLEOTIDE SEQUENCE [LARGE SCALE GENOMIC DNA]</scope>
    <source>
        <strain evidence="12">DSM 18485 / JCM 12961 / CGMCC 1.5033 / YUAN-3</strain>
    </source>
</reference>
<dbReference type="EMBL" id="CP002400">
    <property type="protein sequence ID" value="ADU26413.1"/>
    <property type="molecule type" value="Genomic_DNA"/>
</dbReference>
<feature type="transmembrane region" description="Helical" evidence="10">
    <location>
        <begin position="32"/>
        <end position="56"/>
    </location>
</feature>
<evidence type="ECO:0000256" key="4">
    <source>
        <dbReference type="ARBA" id="ARBA00022989"/>
    </source>
</evidence>
<dbReference type="GO" id="GO:0005886">
    <property type="term" value="C:plasma membrane"/>
    <property type="evidence" value="ECO:0007669"/>
    <property type="project" value="UniProtKB-SubCell"/>
</dbReference>
<protein>
    <recommendedName>
        <fullName evidence="10">Fluoride-specific ion channel FluC</fullName>
    </recommendedName>
</protein>
<evidence type="ECO:0000256" key="9">
    <source>
        <dbReference type="ARBA" id="ARBA00049940"/>
    </source>
</evidence>
<gene>
    <name evidence="10" type="primary">fluC</name>
    <name evidence="10" type="synonym">crcB</name>
    <name evidence="11" type="ordered locus">Ethha_0844</name>
</gene>
<keyword evidence="12" id="KW-1185">Reference proteome</keyword>
<proteinExistence type="inferred from homology"/>
<evidence type="ECO:0000256" key="2">
    <source>
        <dbReference type="ARBA" id="ARBA00022475"/>
    </source>
</evidence>
<evidence type="ECO:0000313" key="11">
    <source>
        <dbReference type="EMBL" id="ADU26413.1"/>
    </source>
</evidence>
<dbReference type="GO" id="GO:0046872">
    <property type="term" value="F:metal ion binding"/>
    <property type="evidence" value="ECO:0007669"/>
    <property type="project" value="UniProtKB-KW"/>
</dbReference>
<accession>E6U3C1</accession>
<keyword evidence="10" id="KW-0915">Sodium</keyword>
<feature type="binding site" evidence="10">
    <location>
        <position position="79"/>
    </location>
    <ligand>
        <name>Na(+)</name>
        <dbReference type="ChEBI" id="CHEBI:29101"/>
        <note>structural</note>
    </ligand>
</feature>
<keyword evidence="3 10" id="KW-0812">Transmembrane</keyword>
<comment type="activity regulation">
    <text evidence="10">Na(+) is not transported, but it plays an essential structural role and its presence is essential for fluoride channel function.</text>
</comment>
<dbReference type="PANTHER" id="PTHR28259">
    <property type="entry name" value="FLUORIDE EXPORT PROTEIN 1-RELATED"/>
    <property type="match status" value="1"/>
</dbReference>
<evidence type="ECO:0000256" key="6">
    <source>
        <dbReference type="ARBA" id="ARBA00023303"/>
    </source>
</evidence>
<keyword evidence="2 10" id="KW-1003">Cell membrane</keyword>
<keyword evidence="6 10" id="KW-0407">Ion channel</keyword>
<dbReference type="GO" id="GO:0140114">
    <property type="term" value="P:cellular detoxification of fluoride"/>
    <property type="evidence" value="ECO:0007669"/>
    <property type="project" value="UniProtKB-UniRule"/>
</dbReference>
<comment type="catalytic activity">
    <reaction evidence="8">
        <text>fluoride(in) = fluoride(out)</text>
        <dbReference type="Rhea" id="RHEA:76159"/>
        <dbReference type="ChEBI" id="CHEBI:17051"/>
    </reaction>
    <physiologicalReaction direction="left-to-right" evidence="8">
        <dbReference type="Rhea" id="RHEA:76160"/>
    </physiologicalReaction>
</comment>
<feature type="transmembrane region" description="Helical" evidence="10">
    <location>
        <begin position="68"/>
        <end position="86"/>
    </location>
</feature>
<comment type="function">
    <text evidence="9 10">Fluoride-specific ion channel. Important for reducing fluoride concentration in the cell, thus reducing its toxicity.</text>
</comment>